<evidence type="ECO:0000256" key="1">
    <source>
        <dbReference type="SAM" id="MobiDB-lite"/>
    </source>
</evidence>
<feature type="transmembrane region" description="Helical" evidence="2">
    <location>
        <begin position="85"/>
        <end position="104"/>
    </location>
</feature>
<feature type="transmembrane region" description="Helical" evidence="2">
    <location>
        <begin position="203"/>
        <end position="221"/>
    </location>
</feature>
<dbReference type="RefSeq" id="WP_284253219.1">
    <property type="nucleotide sequence ID" value="NZ_BSVB01000001.1"/>
</dbReference>
<feature type="transmembrane region" description="Helical" evidence="2">
    <location>
        <begin position="116"/>
        <end position="135"/>
    </location>
</feature>
<feature type="compositionally biased region" description="Polar residues" evidence="1">
    <location>
        <begin position="275"/>
        <end position="286"/>
    </location>
</feature>
<evidence type="ECO:0008006" key="5">
    <source>
        <dbReference type="Google" id="ProtNLM"/>
    </source>
</evidence>
<organism evidence="3 4">
    <name type="scientific">Pseudolysinimonas kribbensis</name>
    <dbReference type="NCBI Taxonomy" id="433641"/>
    <lineage>
        <taxon>Bacteria</taxon>
        <taxon>Bacillati</taxon>
        <taxon>Actinomycetota</taxon>
        <taxon>Actinomycetes</taxon>
        <taxon>Micrococcales</taxon>
        <taxon>Microbacteriaceae</taxon>
        <taxon>Pseudolysinimonas</taxon>
    </lineage>
</organism>
<keyword evidence="2" id="KW-1133">Transmembrane helix</keyword>
<feature type="transmembrane region" description="Helical" evidence="2">
    <location>
        <begin position="31"/>
        <end position="49"/>
    </location>
</feature>
<sequence>MPEVSLYRRLLATLGFFTLAAGDFWRFLLSWWGWGAIVAVLLVLAVIELVRERFDVRRMPVTLLAFLALILVSVAWSAYQGWTAVAVVATLVTTTFGIFLGAAFDLRTLLRCLGSALRWILALSLVFELVVSLVIRRHVLPLFPAPGIDYADVHRIPAAFYWSRDLLLSGGRIQGIVGNANLLAFAALLALLVFAIQFAARSASRFWLGFWIIIAIGVLALTRSGTVLVAAAAVLLVGAFLIILRRTTGRARRVTYLGGRPRSSSAGPWRCWPTGHSSRCSASRTRSPAAPTSGRPSCTTQRSARPPGGGGSATGCRPFPLRRSRLHDQGRAVLAGARRVA</sequence>
<gene>
    <name evidence="3" type="ORF">GCM10025881_10590</name>
</gene>
<dbReference type="Proteomes" id="UP001157034">
    <property type="component" value="Unassembled WGS sequence"/>
</dbReference>
<dbReference type="EMBL" id="BSVB01000001">
    <property type="protein sequence ID" value="GMA94235.1"/>
    <property type="molecule type" value="Genomic_DNA"/>
</dbReference>
<feature type="transmembrane region" description="Helical" evidence="2">
    <location>
        <begin position="227"/>
        <end position="244"/>
    </location>
</feature>
<evidence type="ECO:0000313" key="3">
    <source>
        <dbReference type="EMBL" id="GMA94235.1"/>
    </source>
</evidence>
<accession>A0ABQ6K3T9</accession>
<feature type="transmembrane region" description="Helical" evidence="2">
    <location>
        <begin position="176"/>
        <end position="196"/>
    </location>
</feature>
<comment type="caution">
    <text evidence="3">The sequence shown here is derived from an EMBL/GenBank/DDBJ whole genome shotgun (WGS) entry which is preliminary data.</text>
</comment>
<feature type="compositionally biased region" description="Polar residues" evidence="1">
    <location>
        <begin position="294"/>
        <end position="303"/>
    </location>
</feature>
<feature type="region of interest" description="Disordered" evidence="1">
    <location>
        <begin position="260"/>
        <end position="341"/>
    </location>
</feature>
<feature type="compositionally biased region" description="Low complexity" evidence="1">
    <location>
        <begin position="331"/>
        <end position="341"/>
    </location>
</feature>
<keyword evidence="2" id="KW-0472">Membrane</keyword>
<proteinExistence type="predicted"/>
<name>A0ABQ6K3T9_9MICO</name>
<protein>
    <recommendedName>
        <fullName evidence="5">O-antigen ligase family protein</fullName>
    </recommendedName>
</protein>
<evidence type="ECO:0000313" key="4">
    <source>
        <dbReference type="Proteomes" id="UP001157034"/>
    </source>
</evidence>
<feature type="transmembrane region" description="Helical" evidence="2">
    <location>
        <begin position="61"/>
        <end position="79"/>
    </location>
</feature>
<reference evidence="4" key="1">
    <citation type="journal article" date="2019" name="Int. J. Syst. Evol. Microbiol.">
        <title>The Global Catalogue of Microorganisms (GCM) 10K type strain sequencing project: providing services to taxonomists for standard genome sequencing and annotation.</title>
        <authorList>
            <consortium name="The Broad Institute Genomics Platform"/>
            <consortium name="The Broad Institute Genome Sequencing Center for Infectious Disease"/>
            <person name="Wu L."/>
            <person name="Ma J."/>
        </authorList>
    </citation>
    <scope>NUCLEOTIDE SEQUENCE [LARGE SCALE GENOMIC DNA]</scope>
    <source>
        <strain evidence="4">NBRC 108894</strain>
    </source>
</reference>
<keyword evidence="2" id="KW-0812">Transmembrane</keyword>
<keyword evidence="4" id="KW-1185">Reference proteome</keyword>
<evidence type="ECO:0000256" key="2">
    <source>
        <dbReference type="SAM" id="Phobius"/>
    </source>
</evidence>